<evidence type="ECO:0000313" key="3">
    <source>
        <dbReference type="EMBL" id="MBD2187165.1"/>
    </source>
</evidence>
<keyword evidence="4" id="KW-1185">Reference proteome</keyword>
<dbReference type="Pfam" id="PF02608">
    <property type="entry name" value="Bmp"/>
    <property type="match status" value="1"/>
</dbReference>
<dbReference type="Gene3D" id="3.40.50.2300">
    <property type="match status" value="2"/>
</dbReference>
<gene>
    <name evidence="3" type="ORF">H6F41_03270</name>
</gene>
<feature type="domain" description="ABC transporter substrate-binding protein PnrA-like" evidence="2">
    <location>
        <begin position="49"/>
        <end position="322"/>
    </location>
</feature>
<protein>
    <submittedName>
        <fullName evidence="3">BMP family ABC transporter substrate-binding protein</fullName>
    </submittedName>
</protein>
<dbReference type="EMBL" id="JACJQB010000003">
    <property type="protein sequence ID" value="MBD2187165.1"/>
    <property type="molecule type" value="Genomic_DNA"/>
</dbReference>
<dbReference type="PANTHER" id="PTHR43208">
    <property type="entry name" value="ABC TRANSPORTER SUBSTRATE-BINDING PROTEIN"/>
    <property type="match status" value="1"/>
</dbReference>
<dbReference type="PANTHER" id="PTHR43208:SF1">
    <property type="entry name" value="ABC TRANSPORTER SUBSTRATE-BINDING PROTEIN"/>
    <property type="match status" value="1"/>
</dbReference>
<evidence type="ECO:0000256" key="1">
    <source>
        <dbReference type="ARBA" id="ARBA00022729"/>
    </source>
</evidence>
<dbReference type="PROSITE" id="PS51257">
    <property type="entry name" value="PROKAR_LIPOPROTEIN"/>
    <property type="match status" value="1"/>
</dbReference>
<keyword evidence="1" id="KW-0732">Signal</keyword>
<comment type="caution">
    <text evidence="3">The sequence shown here is derived from an EMBL/GenBank/DDBJ whole genome shotgun (WGS) entry which is preliminary data.</text>
</comment>
<dbReference type="InterPro" id="IPR052910">
    <property type="entry name" value="ABC-Purine-Binding"/>
</dbReference>
<dbReference type="InterPro" id="IPR003760">
    <property type="entry name" value="PnrA-like"/>
</dbReference>
<dbReference type="Proteomes" id="UP000642094">
    <property type="component" value="Unassembled WGS sequence"/>
</dbReference>
<dbReference type="RefSeq" id="WP_190402051.1">
    <property type="nucleotide sequence ID" value="NZ_JACJQB010000003.1"/>
</dbReference>
<organism evidence="3 4">
    <name type="scientific">Pseudanabaena mucicola FACHB-723</name>
    <dbReference type="NCBI Taxonomy" id="2692860"/>
    <lineage>
        <taxon>Bacteria</taxon>
        <taxon>Bacillati</taxon>
        <taxon>Cyanobacteriota</taxon>
        <taxon>Cyanophyceae</taxon>
        <taxon>Pseudanabaenales</taxon>
        <taxon>Pseudanabaenaceae</taxon>
        <taxon>Pseudanabaena</taxon>
    </lineage>
</organism>
<sequence length="414" mass="45325">MGLITNRLTSLVSIKQLWLPALVGILAGACNNTSSNTSSIDASKANKFDVAMILVGRRNDSGWNQAHYEATQYVVEKQPDIQFKYVDQVNPGDRPNLKASEVADDLIAKGAKLVIFNSDDFKDDALATAKKHPNVSIIHSSGDYAWKEGKNFKNQPNLGNVMPQIEYGKMIAGCSAALSSETGKIGYVGPVINDETRRLASASYLGARYCWQNYRKKNPNDLTFKVVWIGFWFNIPGKTLDPSKVTSDFYNSGFDVVLSGIDTPEVSIQTKKAVEAGKKVKFLHYDIKTGCNLAPELCIGVPYYNWGPAYLEQITKAKDGKFTGEFISGAPDWKDLNNVDTSAVGFVKGKALTPENDKLLTGFITGLGNGSINLYKGPLNYQDGSPFLKEGETATPQQIWYFGKLLQGIQGASK</sequence>
<evidence type="ECO:0000313" key="4">
    <source>
        <dbReference type="Proteomes" id="UP000642094"/>
    </source>
</evidence>
<proteinExistence type="predicted"/>
<reference evidence="3 4" key="1">
    <citation type="journal article" date="2020" name="ISME J.">
        <title>Comparative genomics reveals insights into cyanobacterial evolution and habitat adaptation.</title>
        <authorList>
            <person name="Chen M.Y."/>
            <person name="Teng W.K."/>
            <person name="Zhao L."/>
            <person name="Hu C.X."/>
            <person name="Zhou Y.K."/>
            <person name="Han B.P."/>
            <person name="Song L.R."/>
            <person name="Shu W.S."/>
        </authorList>
    </citation>
    <scope>NUCLEOTIDE SEQUENCE [LARGE SCALE GENOMIC DNA]</scope>
    <source>
        <strain evidence="3 4">FACHB-723</strain>
    </source>
</reference>
<name>A0ABR7ZTW2_9CYAN</name>
<evidence type="ECO:0000259" key="2">
    <source>
        <dbReference type="Pfam" id="PF02608"/>
    </source>
</evidence>
<accession>A0ABR7ZTW2</accession>